<dbReference type="Gene3D" id="3.90.550.10">
    <property type="entry name" value="Spore Coat Polysaccharide Biosynthesis Protein SpsA, Chain A"/>
    <property type="match status" value="1"/>
</dbReference>
<accession>A0A495P3P6</accession>
<dbReference type="EMBL" id="RBLG01000004">
    <property type="protein sequence ID" value="RKS45133.1"/>
    <property type="molecule type" value="Genomic_DNA"/>
</dbReference>
<dbReference type="InterPro" id="IPR029044">
    <property type="entry name" value="Nucleotide-diphossugar_trans"/>
</dbReference>
<reference evidence="2 3" key="1">
    <citation type="submission" date="2018-10" db="EMBL/GenBank/DDBJ databases">
        <title>Genomic Encyclopedia of Archaeal and Bacterial Type Strains, Phase II (KMG-II): from individual species to whole genera.</title>
        <authorList>
            <person name="Goeker M."/>
        </authorList>
    </citation>
    <scope>NUCLEOTIDE SEQUENCE [LARGE SCALE GENOMIC DNA]</scope>
    <source>
        <strain evidence="2 3">DSM 19839</strain>
    </source>
</reference>
<evidence type="ECO:0000313" key="2">
    <source>
        <dbReference type="EMBL" id="RKS45133.1"/>
    </source>
</evidence>
<organism evidence="2 3">
    <name type="scientific">Gillisia mitskevichiae</name>
    <dbReference type="NCBI Taxonomy" id="270921"/>
    <lineage>
        <taxon>Bacteria</taxon>
        <taxon>Pseudomonadati</taxon>
        <taxon>Bacteroidota</taxon>
        <taxon>Flavobacteriia</taxon>
        <taxon>Flavobacteriales</taxon>
        <taxon>Flavobacteriaceae</taxon>
        <taxon>Gillisia</taxon>
    </lineage>
</organism>
<proteinExistence type="predicted"/>
<dbReference type="AlphaFoldDB" id="A0A495P3P6"/>
<keyword evidence="2" id="KW-0808">Transferase</keyword>
<dbReference type="CDD" id="cd00761">
    <property type="entry name" value="Glyco_tranf_GTA_type"/>
    <property type="match status" value="1"/>
</dbReference>
<dbReference type="SUPFAM" id="SSF53448">
    <property type="entry name" value="Nucleotide-diphospho-sugar transferases"/>
    <property type="match status" value="1"/>
</dbReference>
<keyword evidence="3" id="KW-1185">Reference proteome</keyword>
<evidence type="ECO:0000313" key="3">
    <source>
        <dbReference type="Proteomes" id="UP000276282"/>
    </source>
</evidence>
<dbReference type="Pfam" id="PF00535">
    <property type="entry name" value="Glycos_transf_2"/>
    <property type="match status" value="1"/>
</dbReference>
<comment type="caution">
    <text evidence="2">The sequence shown here is derived from an EMBL/GenBank/DDBJ whole genome shotgun (WGS) entry which is preliminary data.</text>
</comment>
<name>A0A495P3P6_9FLAO</name>
<protein>
    <submittedName>
        <fullName evidence="2">Glycosyl transferase family 2</fullName>
    </submittedName>
</protein>
<dbReference type="GO" id="GO:0016740">
    <property type="term" value="F:transferase activity"/>
    <property type="evidence" value="ECO:0007669"/>
    <property type="project" value="UniProtKB-KW"/>
</dbReference>
<sequence>MLAIVIPFFRINFFEETLTSLATQTNKDFNVYIGNDASPDKPERLIDSFKTILNITYKGFDENLGGTSLTGQWDRCIEMIKVEEWIMILGDDDVLEVNVVENFYAQFSQFTGKTNVIRFASQVIDSIGIPKSPVFNHPKWEKASDSFFRWLNGKTRSSLSEHIFTKEAYTLNKFKNYPLGWHSDDIAWLDFPGAKQIYSINESVVLVRHSEVNITTATDNLELKKEASSRFQNDLVFEKLKYFSKTQKRVLLLNFEIFKKEREKMSFKDWNSLFIFYYQYCSLIEIMKLKRRFIIYQIKKLNNI</sequence>
<evidence type="ECO:0000259" key="1">
    <source>
        <dbReference type="Pfam" id="PF00535"/>
    </source>
</evidence>
<dbReference type="Proteomes" id="UP000276282">
    <property type="component" value="Unassembled WGS sequence"/>
</dbReference>
<dbReference type="RefSeq" id="WP_121346593.1">
    <property type="nucleotide sequence ID" value="NZ_RBLG01000004.1"/>
</dbReference>
<feature type="domain" description="Glycosyltransferase 2-like" evidence="1">
    <location>
        <begin position="4"/>
        <end position="109"/>
    </location>
</feature>
<dbReference type="InterPro" id="IPR001173">
    <property type="entry name" value="Glyco_trans_2-like"/>
</dbReference>
<dbReference type="OrthoDB" id="1374586at2"/>
<gene>
    <name evidence="2" type="ORF">BC962_2809</name>
</gene>